<dbReference type="PROSITE" id="PS51272">
    <property type="entry name" value="SLH"/>
    <property type="match status" value="1"/>
</dbReference>
<evidence type="ECO:0000256" key="3">
    <source>
        <dbReference type="ARBA" id="ARBA00023316"/>
    </source>
</evidence>
<feature type="domain" description="SLH" evidence="4">
    <location>
        <begin position="1"/>
        <end position="48"/>
    </location>
</feature>
<dbReference type="Pfam" id="PF08239">
    <property type="entry name" value="SH3_3"/>
    <property type="match status" value="2"/>
</dbReference>
<dbReference type="SMART" id="SM00646">
    <property type="entry name" value="Ami_3"/>
    <property type="match status" value="1"/>
</dbReference>
<evidence type="ECO:0000313" key="7">
    <source>
        <dbReference type="Proteomes" id="UP000018890"/>
    </source>
</evidence>
<keyword evidence="1" id="KW-0732">Signal</keyword>
<dbReference type="OrthoDB" id="9806267at2"/>
<dbReference type="GO" id="GO:0008745">
    <property type="term" value="F:N-acetylmuramoyl-L-alanine amidase activity"/>
    <property type="evidence" value="ECO:0007669"/>
    <property type="project" value="InterPro"/>
</dbReference>
<feature type="domain" description="SH3b" evidence="5">
    <location>
        <begin position="53"/>
        <end position="116"/>
    </location>
</feature>
<keyword evidence="2" id="KW-0378">Hydrolase</keyword>
<dbReference type="Gene3D" id="3.40.630.40">
    <property type="entry name" value="Zn-dependent exopeptidases"/>
    <property type="match status" value="1"/>
</dbReference>
<proteinExistence type="predicted"/>
<dbReference type="Gene3D" id="2.30.30.40">
    <property type="entry name" value="SH3 Domains"/>
    <property type="match status" value="2"/>
</dbReference>
<sequence>MREISALERNGIVERASRFQPNQSATRAQFAAYVARSFEPSFRLDVTEQSVLYQGKVANTSTPLNVRSQPNMDGDVLARLTVGTTVDILGEVGNWFEIKHGNGVAYVHKNYIQKIGSSTSPSDDRKVMEEGRVIANSLNVRQGPSASTETIGRLSFGTIVDIYDYSGNWALIKFNGQWAYTHKDYLVTRKPGEGSGLGNLVIAIDPGHGGKDPGAVGNGLREKDVVLGAGLELNKRLKDLGASTVMTRNNDTFLELSQRAKIANDAKADLFISIHANAAASASATGTETYWNNSHSSEESKALAEAINKRLVEDLGMRDRGAKQANFVVIRETKMPSVLIELGFITNSRDAAVMKRSDFNEVVAKAVIKGIEDFYNW</sequence>
<dbReference type="SMART" id="SM00287">
    <property type="entry name" value="SH3b"/>
    <property type="match status" value="2"/>
</dbReference>
<dbReference type="InterPro" id="IPR001119">
    <property type="entry name" value="SLH_dom"/>
</dbReference>
<dbReference type="PROSITE" id="PS51781">
    <property type="entry name" value="SH3B"/>
    <property type="match status" value="2"/>
</dbReference>
<dbReference type="FunFam" id="3.40.630.40:FF:000005">
    <property type="entry name" value="N-acetylmuramoyl-L-alanine amidase (AmiA)"/>
    <property type="match status" value="1"/>
</dbReference>
<dbReference type="PANTHER" id="PTHR30404">
    <property type="entry name" value="N-ACETYLMURAMOYL-L-ALANINE AMIDASE"/>
    <property type="match status" value="1"/>
</dbReference>
<feature type="domain" description="SH3b" evidence="5">
    <location>
        <begin position="128"/>
        <end position="190"/>
    </location>
</feature>
<evidence type="ECO:0000256" key="2">
    <source>
        <dbReference type="ARBA" id="ARBA00022801"/>
    </source>
</evidence>
<accession>W4Q5X6</accession>
<dbReference type="GO" id="GO:0030288">
    <property type="term" value="C:outer membrane-bounded periplasmic space"/>
    <property type="evidence" value="ECO:0007669"/>
    <property type="project" value="TreeGrafter"/>
</dbReference>
<dbReference type="InterPro" id="IPR003646">
    <property type="entry name" value="SH3-like_bac-type"/>
</dbReference>
<dbReference type="EMBL" id="BAUT01000051">
    <property type="protein sequence ID" value="GAE27461.1"/>
    <property type="molecule type" value="Genomic_DNA"/>
</dbReference>
<gene>
    <name evidence="6" type="ORF">JCM9140_3608</name>
</gene>
<dbReference type="SUPFAM" id="SSF53187">
    <property type="entry name" value="Zn-dependent exopeptidases"/>
    <property type="match status" value="1"/>
</dbReference>
<reference evidence="6" key="1">
    <citation type="journal article" date="2014" name="Genome Announc.">
        <title>Draft Genome Sequences of Three Alkaliphilic Bacillus Strains, Bacillus wakoensis JCM 9140T, Bacillus akibai JCM 9157T, and Bacillus hemicellulosilyticus JCM 9152T.</title>
        <authorList>
            <person name="Yuki M."/>
            <person name="Oshima K."/>
            <person name="Suda W."/>
            <person name="Oshida Y."/>
            <person name="Kitamura K."/>
            <person name="Iida T."/>
            <person name="Hattori M."/>
            <person name="Ohkuma M."/>
        </authorList>
    </citation>
    <scope>NUCLEOTIDE SEQUENCE [LARGE SCALE GENOMIC DNA]</scope>
    <source>
        <strain evidence="6">JCM 9140</strain>
    </source>
</reference>
<dbReference type="CDD" id="cd02696">
    <property type="entry name" value="MurNAc-LAA"/>
    <property type="match status" value="1"/>
</dbReference>
<dbReference type="AlphaFoldDB" id="W4Q5X6"/>
<organism evidence="6 7">
    <name type="scientific">Halalkalibacter wakoensis JCM 9140</name>
    <dbReference type="NCBI Taxonomy" id="1236970"/>
    <lineage>
        <taxon>Bacteria</taxon>
        <taxon>Bacillati</taxon>
        <taxon>Bacillota</taxon>
        <taxon>Bacilli</taxon>
        <taxon>Bacillales</taxon>
        <taxon>Bacillaceae</taxon>
        <taxon>Halalkalibacter</taxon>
    </lineage>
</organism>
<evidence type="ECO:0000259" key="5">
    <source>
        <dbReference type="PROSITE" id="PS51781"/>
    </source>
</evidence>
<dbReference type="Proteomes" id="UP000018890">
    <property type="component" value="Unassembled WGS sequence"/>
</dbReference>
<name>W4Q5X6_9BACI</name>
<keyword evidence="3" id="KW-0961">Cell wall biogenesis/degradation</keyword>
<dbReference type="InterPro" id="IPR002508">
    <property type="entry name" value="MurNAc-LAA_cat"/>
</dbReference>
<protein>
    <submittedName>
        <fullName evidence="6">N-acetylmuramoyl-L-alanine amidase</fullName>
    </submittedName>
</protein>
<evidence type="ECO:0000313" key="6">
    <source>
        <dbReference type="EMBL" id="GAE27461.1"/>
    </source>
</evidence>
<dbReference type="GO" id="GO:0071555">
    <property type="term" value="P:cell wall organization"/>
    <property type="evidence" value="ECO:0007669"/>
    <property type="project" value="UniProtKB-KW"/>
</dbReference>
<dbReference type="PANTHER" id="PTHR30404:SF0">
    <property type="entry name" value="N-ACETYLMURAMOYL-L-ALANINE AMIDASE AMIC"/>
    <property type="match status" value="1"/>
</dbReference>
<evidence type="ECO:0000259" key="4">
    <source>
        <dbReference type="PROSITE" id="PS51272"/>
    </source>
</evidence>
<dbReference type="GO" id="GO:0009253">
    <property type="term" value="P:peptidoglycan catabolic process"/>
    <property type="evidence" value="ECO:0007669"/>
    <property type="project" value="InterPro"/>
</dbReference>
<comment type="caution">
    <text evidence="6">The sequence shown here is derived from an EMBL/GenBank/DDBJ whole genome shotgun (WGS) entry which is preliminary data.</text>
</comment>
<dbReference type="STRING" id="1236970.JCM9140_3608"/>
<dbReference type="Pfam" id="PF01520">
    <property type="entry name" value="Amidase_3"/>
    <property type="match status" value="1"/>
</dbReference>
<dbReference type="InterPro" id="IPR050695">
    <property type="entry name" value="N-acetylmuramoyl_amidase_3"/>
</dbReference>
<keyword evidence="7" id="KW-1185">Reference proteome</keyword>
<evidence type="ECO:0000256" key="1">
    <source>
        <dbReference type="ARBA" id="ARBA00022729"/>
    </source>
</evidence>